<keyword evidence="3" id="KW-0418">Kinase</keyword>
<dbReference type="InterPro" id="IPR050640">
    <property type="entry name" value="Bact_2-comp_sensor_kinase"/>
</dbReference>
<comment type="caution">
    <text evidence="3">The sequence shown here is derived from an EMBL/GenBank/DDBJ whole genome shotgun (WGS) entry which is preliminary data.</text>
</comment>
<dbReference type="PANTHER" id="PTHR34220">
    <property type="entry name" value="SENSOR HISTIDINE KINASE YPDA"/>
    <property type="match status" value="1"/>
</dbReference>
<feature type="domain" description="Signal transduction histidine kinase internal region" evidence="2">
    <location>
        <begin position="375"/>
        <end position="452"/>
    </location>
</feature>
<dbReference type="STRING" id="53346.A5802_001219"/>
<dbReference type="InterPro" id="IPR036890">
    <property type="entry name" value="HATPase_C_sf"/>
</dbReference>
<keyword evidence="1" id="KW-0812">Transmembrane</keyword>
<dbReference type="EMBL" id="MSTR01000005">
    <property type="protein sequence ID" value="ONN43446.1"/>
    <property type="molecule type" value="Genomic_DNA"/>
</dbReference>
<dbReference type="InterPro" id="IPR010559">
    <property type="entry name" value="Sig_transdc_His_kin_internal"/>
</dbReference>
<keyword evidence="3" id="KW-0808">Transferase</keyword>
<protein>
    <submittedName>
        <fullName evidence="3">Sensor histidine kinase</fullName>
    </submittedName>
</protein>
<keyword evidence="1" id="KW-0472">Membrane</keyword>
<evidence type="ECO:0000313" key="4">
    <source>
        <dbReference type="Proteomes" id="UP000189299"/>
    </source>
</evidence>
<dbReference type="GO" id="GO:0000155">
    <property type="term" value="F:phosphorelay sensor kinase activity"/>
    <property type="evidence" value="ECO:0007669"/>
    <property type="project" value="InterPro"/>
</dbReference>
<dbReference type="Gene3D" id="3.30.565.10">
    <property type="entry name" value="Histidine kinase-like ATPase, C-terminal domain"/>
    <property type="match status" value="1"/>
</dbReference>
<dbReference type="PANTHER" id="PTHR34220:SF7">
    <property type="entry name" value="SENSOR HISTIDINE KINASE YPDA"/>
    <property type="match status" value="1"/>
</dbReference>
<accession>A0A1V2UJT8</accession>
<dbReference type="OrthoDB" id="9776552at2"/>
<reference evidence="3 4" key="1">
    <citation type="submission" date="2016-12" db="EMBL/GenBank/DDBJ databases">
        <authorList>
            <person name="Song W.-J."/>
            <person name="Kurnit D.M."/>
        </authorList>
    </citation>
    <scope>NUCLEOTIDE SEQUENCE [LARGE SCALE GENOMIC DNA]</scope>
    <source>
        <strain evidence="3 4">CGB1038-1_S1</strain>
    </source>
</reference>
<feature type="transmembrane region" description="Helical" evidence="1">
    <location>
        <begin position="12"/>
        <end position="34"/>
    </location>
</feature>
<name>A0A1V2UJT8_ENTMU</name>
<dbReference type="GO" id="GO:0016020">
    <property type="term" value="C:membrane"/>
    <property type="evidence" value="ECO:0007669"/>
    <property type="project" value="InterPro"/>
</dbReference>
<dbReference type="Pfam" id="PF06580">
    <property type="entry name" value="His_kinase"/>
    <property type="match status" value="1"/>
</dbReference>
<organism evidence="3 4">
    <name type="scientific">Enterococcus mundtii</name>
    <dbReference type="NCBI Taxonomy" id="53346"/>
    <lineage>
        <taxon>Bacteria</taxon>
        <taxon>Bacillati</taxon>
        <taxon>Bacillota</taxon>
        <taxon>Bacilli</taxon>
        <taxon>Lactobacillales</taxon>
        <taxon>Enterococcaceae</taxon>
        <taxon>Enterococcus</taxon>
    </lineage>
</organism>
<dbReference type="RefSeq" id="WP_062805144.1">
    <property type="nucleotide sequence ID" value="NZ_CABMMO010000005.1"/>
</dbReference>
<gene>
    <name evidence="3" type="ORF">BTN92_06310</name>
</gene>
<dbReference type="AlphaFoldDB" id="A0A1V2UJT8"/>
<dbReference type="Proteomes" id="UP000189299">
    <property type="component" value="Unassembled WGS sequence"/>
</dbReference>
<evidence type="ECO:0000313" key="3">
    <source>
        <dbReference type="EMBL" id="ONN43446.1"/>
    </source>
</evidence>
<feature type="transmembrane region" description="Helical" evidence="1">
    <location>
        <begin position="287"/>
        <end position="310"/>
    </location>
</feature>
<proteinExistence type="predicted"/>
<dbReference type="SUPFAM" id="SSF55874">
    <property type="entry name" value="ATPase domain of HSP90 chaperone/DNA topoisomerase II/histidine kinase"/>
    <property type="match status" value="1"/>
</dbReference>
<evidence type="ECO:0000256" key="1">
    <source>
        <dbReference type="SAM" id="Phobius"/>
    </source>
</evidence>
<evidence type="ECO:0000259" key="2">
    <source>
        <dbReference type="Pfam" id="PF06580"/>
    </source>
</evidence>
<keyword evidence="1" id="KW-1133">Transmembrane helix</keyword>
<sequence length="575" mass="65466">MIKKLREHELLTKLLIILFIALFTQAATISLFIYQRARDAYIQQFDQSNRMTLQKIQHDFETLNDNIENTLTLLAESSAVEGYFKEGQQTTLEKINQLRTVQKMNDSLAPIFPNIKDDIFLFGENGRMFISNDMVSDLTADDFFQLELIQKVNENPTATQMVFTQFGLTKRDKHSPSVLFIKKLRSTLNQTYGYAVVAITSGELAKIFSQSVDPETTQIDFVTDEKKIFASNVQNRIGTTFDSFDELVEHETLTKANQRITRLPLYRQNSALVSEVNVHSIADQMNVIIPIILYNIGTLILGGILVAIYLNRNTRSIYQLVDSLNQIKEPVAATVPIQGTYEIRTLATTINQLLTTISDNHTQSLQNEKKKRTLEIQAMQAQIQPHFIYNTLTSLKFLVWQQENEKAVAGIDSFIDLLRSTIGNKNEIIPVEEELNSVRSYIAILTLRYGDAISTKIMVPEELYSLYMPNMIIQPIIENAYLHAFQTKKNGYITLYGMIRENKLTFEVMDTGDGFDTEQPTKNRDYFSGIGSKNVHERIQLLYGEDYGLHIDSVVGVGTSVTITLPIIKKESNTE</sequence>